<dbReference type="AlphaFoldDB" id="A0A845B3A4"/>
<evidence type="ECO:0000313" key="5">
    <source>
        <dbReference type="Proteomes" id="UP000460715"/>
    </source>
</evidence>
<dbReference type="Proteomes" id="UP000460715">
    <property type="component" value="Unassembled WGS sequence"/>
</dbReference>
<evidence type="ECO:0000259" key="3">
    <source>
        <dbReference type="Pfam" id="PF23639"/>
    </source>
</evidence>
<evidence type="ECO:0000313" key="4">
    <source>
        <dbReference type="EMBL" id="MXP62133.1"/>
    </source>
</evidence>
<dbReference type="Gene3D" id="3.40.1360.10">
    <property type="match status" value="1"/>
</dbReference>
<dbReference type="InterPro" id="IPR034154">
    <property type="entry name" value="TOPRIM_DnaG/twinkle"/>
</dbReference>
<proteinExistence type="predicted"/>
<comment type="caution">
    <text evidence="4">The sequence shown here is derived from an EMBL/GenBank/DDBJ whole genome shotgun (WGS) entry which is preliminary data.</text>
</comment>
<dbReference type="Pfam" id="PF23639">
    <property type="entry name" value="DUF7146"/>
    <property type="match status" value="1"/>
</dbReference>
<reference evidence="4 5" key="1">
    <citation type="submission" date="2019-03" db="EMBL/GenBank/DDBJ databases">
        <title>Roseomonas sp. a novel Roseomonas species isolated from Sea whip Gorgonian.</title>
        <authorList>
            <person name="Li F."/>
            <person name="Pan X."/>
            <person name="Huang S."/>
            <person name="Li Z."/>
            <person name="Meng B."/>
        </authorList>
    </citation>
    <scope>NUCLEOTIDE SEQUENCE [LARGE SCALE GENOMIC DNA]</scope>
    <source>
        <strain evidence="4 5">M0104</strain>
    </source>
</reference>
<evidence type="ECO:0000259" key="2">
    <source>
        <dbReference type="Pfam" id="PF13362"/>
    </source>
</evidence>
<evidence type="ECO:0000256" key="1">
    <source>
        <dbReference type="SAM" id="MobiDB-lite"/>
    </source>
</evidence>
<dbReference type="Pfam" id="PF13362">
    <property type="entry name" value="Toprim_3"/>
    <property type="match status" value="1"/>
</dbReference>
<dbReference type="InterPro" id="IPR055570">
    <property type="entry name" value="DUF7146"/>
</dbReference>
<evidence type="ECO:0008006" key="6">
    <source>
        <dbReference type="Google" id="ProtNLM"/>
    </source>
</evidence>
<name>A0A845B3A4_9PROT</name>
<organism evidence="4 5">
    <name type="scientific">Teichococcus coralli</name>
    <dbReference type="NCBI Taxonomy" id="2545983"/>
    <lineage>
        <taxon>Bacteria</taxon>
        <taxon>Pseudomonadati</taxon>
        <taxon>Pseudomonadota</taxon>
        <taxon>Alphaproteobacteria</taxon>
        <taxon>Acetobacterales</taxon>
        <taxon>Roseomonadaceae</taxon>
        <taxon>Roseomonas</taxon>
    </lineage>
</organism>
<dbReference type="EMBL" id="SNVJ01000001">
    <property type="protein sequence ID" value="MXP62133.1"/>
    <property type="molecule type" value="Genomic_DNA"/>
</dbReference>
<keyword evidence="5" id="KW-1185">Reference proteome</keyword>
<feature type="domain" description="Toprim" evidence="2">
    <location>
        <begin position="226"/>
        <end position="316"/>
    </location>
</feature>
<dbReference type="InterPro" id="IPR006171">
    <property type="entry name" value="TOPRIM_dom"/>
</dbReference>
<protein>
    <recommendedName>
        <fullName evidence="6">Toprim domain-containing protein</fullName>
    </recommendedName>
</protein>
<accession>A0A845B3A4</accession>
<sequence>MRSGSAPGRPRAPAGARRRRWPMRAADLADRTNLRRLHNGSWRGACPACGYPGTFSLREREGRAVWACASCQDREALTDAVKQAAGNDWTPAPLRHAPQRGGLSPARKTVLAAAMWSEAAAVKGTAAEAYLRARGVLAAWQGGAMPAEGPQLRFHPRARHPEAEGLFPVLLALVRRATDGEPVALHRTYLRPDGSGKADLDPPKASFGPVAGGVVMLHVAPAAGPLVLAEGIETALAASALMRVPTWACISAGNLARLTLPATARDVIVAADADAPGQRAAWAAAQRWEGEGRRVRVAIPDTSGTDFCDVLRANGATTAEAMNA</sequence>
<feature type="region of interest" description="Disordered" evidence="1">
    <location>
        <begin position="1"/>
        <end position="21"/>
    </location>
</feature>
<gene>
    <name evidence="4" type="ORF">E0493_02045</name>
</gene>
<feature type="domain" description="DUF7146" evidence="3">
    <location>
        <begin position="107"/>
        <end position="216"/>
    </location>
</feature>
<dbReference type="CDD" id="cd01029">
    <property type="entry name" value="TOPRIM_primases"/>
    <property type="match status" value="1"/>
</dbReference>
<feature type="compositionally biased region" description="Low complexity" evidence="1">
    <location>
        <begin position="1"/>
        <end position="15"/>
    </location>
</feature>